<dbReference type="RefSeq" id="WP_204518079.1">
    <property type="nucleotide sequence ID" value="NZ_BAABIN010000020.1"/>
</dbReference>
<dbReference type="PROSITE" id="PS00136">
    <property type="entry name" value="SUBTILASE_ASP"/>
    <property type="match status" value="1"/>
</dbReference>
<dbReference type="PROSITE" id="PS51892">
    <property type="entry name" value="SUBTILASE"/>
    <property type="match status" value="1"/>
</dbReference>
<gene>
    <name evidence="8" type="ORF">JOD01_001933</name>
</gene>
<protein>
    <submittedName>
        <fullName evidence="8">Major intracellular serine protease</fullName>
        <ecNumber evidence="8">3.4.21.-</ecNumber>
    </submittedName>
</protein>
<evidence type="ECO:0000256" key="4">
    <source>
        <dbReference type="ARBA" id="ARBA00022825"/>
    </source>
</evidence>
<accession>A0A939BUC2</accession>
<dbReference type="PROSITE" id="PS00138">
    <property type="entry name" value="SUBTILASE_SER"/>
    <property type="match status" value="1"/>
</dbReference>
<name>A0A939BUC2_9BACL</name>
<reference evidence="8" key="1">
    <citation type="submission" date="2021-01" db="EMBL/GenBank/DDBJ databases">
        <title>Genomic Encyclopedia of Type Strains, Phase IV (KMG-IV): sequencing the most valuable type-strain genomes for metagenomic binning, comparative biology and taxonomic classification.</title>
        <authorList>
            <person name="Goeker M."/>
        </authorList>
    </citation>
    <scope>NUCLEOTIDE SEQUENCE</scope>
    <source>
        <strain evidence="8">DSM 25523</strain>
    </source>
</reference>
<dbReference type="PANTHER" id="PTHR43399">
    <property type="entry name" value="SUBTILISIN-RELATED"/>
    <property type="match status" value="1"/>
</dbReference>
<dbReference type="InterPro" id="IPR051048">
    <property type="entry name" value="Peptidase_S8/S53_subtilisin"/>
</dbReference>
<dbReference type="InterPro" id="IPR000209">
    <property type="entry name" value="Peptidase_S8/S53_dom"/>
</dbReference>
<keyword evidence="4 5" id="KW-0720">Serine protease</keyword>
<keyword evidence="9" id="KW-1185">Reference proteome</keyword>
<evidence type="ECO:0000256" key="2">
    <source>
        <dbReference type="ARBA" id="ARBA00022670"/>
    </source>
</evidence>
<evidence type="ECO:0000313" key="8">
    <source>
        <dbReference type="EMBL" id="MBM7590329.1"/>
    </source>
</evidence>
<dbReference type="EC" id="3.4.21.-" evidence="8"/>
<dbReference type="EMBL" id="JAFBEB010000005">
    <property type="protein sequence ID" value="MBM7590329.1"/>
    <property type="molecule type" value="Genomic_DNA"/>
</dbReference>
<comment type="similarity">
    <text evidence="1 5 6">Belongs to the peptidase S8 family.</text>
</comment>
<dbReference type="PRINTS" id="PR00723">
    <property type="entry name" value="SUBTILISIN"/>
</dbReference>
<dbReference type="Pfam" id="PF00082">
    <property type="entry name" value="Peptidase_S8"/>
    <property type="match status" value="1"/>
</dbReference>
<dbReference type="InterPro" id="IPR023828">
    <property type="entry name" value="Peptidase_S8_Ser-AS"/>
</dbReference>
<feature type="active site" description="Charge relay system" evidence="5">
    <location>
        <position position="253"/>
    </location>
</feature>
<dbReference type="AlphaFoldDB" id="A0A939BUC2"/>
<dbReference type="SUPFAM" id="SSF52743">
    <property type="entry name" value="Subtilisin-like"/>
    <property type="match status" value="1"/>
</dbReference>
<comment type="caution">
    <text evidence="8">The sequence shown here is derived from an EMBL/GenBank/DDBJ whole genome shotgun (WGS) entry which is preliminary data.</text>
</comment>
<dbReference type="CDD" id="cd07477">
    <property type="entry name" value="Peptidases_S8_Subtilisin_subset"/>
    <property type="match status" value="1"/>
</dbReference>
<dbReference type="InterPro" id="IPR022398">
    <property type="entry name" value="Peptidase_S8_His-AS"/>
</dbReference>
<evidence type="ECO:0000259" key="7">
    <source>
        <dbReference type="Pfam" id="PF00082"/>
    </source>
</evidence>
<feature type="active site" description="Charge relay system" evidence="5">
    <location>
        <position position="52"/>
    </location>
</feature>
<dbReference type="Gene3D" id="3.40.50.200">
    <property type="entry name" value="Peptidase S8/S53 domain"/>
    <property type="match status" value="1"/>
</dbReference>
<keyword evidence="3 5" id="KW-0378">Hydrolase</keyword>
<dbReference type="InterPro" id="IPR034202">
    <property type="entry name" value="Subtilisin_Carlsberg-like"/>
</dbReference>
<evidence type="ECO:0000256" key="3">
    <source>
        <dbReference type="ARBA" id="ARBA00022801"/>
    </source>
</evidence>
<evidence type="ECO:0000256" key="1">
    <source>
        <dbReference type="ARBA" id="ARBA00011073"/>
    </source>
</evidence>
<evidence type="ECO:0000313" key="9">
    <source>
        <dbReference type="Proteomes" id="UP000717624"/>
    </source>
</evidence>
<organism evidence="8 9">
    <name type="scientific">Brevibacillus fulvus</name>
    <dbReference type="NCBI Taxonomy" id="1125967"/>
    <lineage>
        <taxon>Bacteria</taxon>
        <taxon>Bacillati</taxon>
        <taxon>Bacillota</taxon>
        <taxon>Bacilli</taxon>
        <taxon>Bacillales</taxon>
        <taxon>Paenibacillaceae</taxon>
        <taxon>Brevibacillus</taxon>
    </lineage>
</organism>
<evidence type="ECO:0000256" key="5">
    <source>
        <dbReference type="PROSITE-ProRule" id="PRU01240"/>
    </source>
</evidence>
<keyword evidence="2 5" id="KW-0645">Protease</keyword>
<dbReference type="InterPro" id="IPR023827">
    <property type="entry name" value="Peptidase_S8_Asp-AS"/>
</dbReference>
<dbReference type="Proteomes" id="UP000717624">
    <property type="component" value="Unassembled WGS sequence"/>
</dbReference>
<dbReference type="PROSITE" id="PS00137">
    <property type="entry name" value="SUBTILASE_HIS"/>
    <property type="match status" value="1"/>
</dbReference>
<evidence type="ECO:0000256" key="6">
    <source>
        <dbReference type="RuleBase" id="RU003355"/>
    </source>
</evidence>
<feature type="domain" description="Peptidase S8/S53" evidence="7">
    <location>
        <begin position="43"/>
        <end position="270"/>
    </location>
</feature>
<sequence>MVYSLVNHTVLRGSAVPNQGVTDYIPTGIQMMGTPYLWTDNEGEGSVIAILDTGIDRNHPDLRSNIIDGRNFTTDYNSDPANYEDNHYHGTHVAGIIAAVANQSGIVGVAPRAKLFIGKVLTGQGYGEDEWITNAIEYCIDWTGPNGEKISVINMSLGGPDYNPNLHAAIQRATENNIAVIVAAGNEGDGSSATEEISYPAYLPEVIAVGAVDYAQKVAYFSNTNRQIDVAAPGVNILSCYPRGTYAILSGTSMASPHVAGFAALLRGKFFERFGRYPSEPELYTLIKYHTVDIAEIGMDTAAGAGFVSALPYLQAAPSA</sequence>
<dbReference type="InterPro" id="IPR015500">
    <property type="entry name" value="Peptidase_S8_subtilisin-rel"/>
</dbReference>
<feature type="active site" description="Charge relay system" evidence="5">
    <location>
        <position position="89"/>
    </location>
</feature>
<dbReference type="PANTHER" id="PTHR43399:SF4">
    <property type="entry name" value="CELL WALL-ASSOCIATED PROTEASE"/>
    <property type="match status" value="1"/>
</dbReference>
<proteinExistence type="inferred from homology"/>
<dbReference type="GO" id="GO:0006508">
    <property type="term" value="P:proteolysis"/>
    <property type="evidence" value="ECO:0007669"/>
    <property type="project" value="UniProtKB-KW"/>
</dbReference>
<dbReference type="GO" id="GO:0004252">
    <property type="term" value="F:serine-type endopeptidase activity"/>
    <property type="evidence" value="ECO:0007669"/>
    <property type="project" value="UniProtKB-UniRule"/>
</dbReference>
<dbReference type="InterPro" id="IPR036852">
    <property type="entry name" value="Peptidase_S8/S53_dom_sf"/>
</dbReference>